<dbReference type="Gene3D" id="1.50.10.100">
    <property type="entry name" value="Chondroitin AC/alginate lyase"/>
    <property type="match status" value="1"/>
</dbReference>
<dbReference type="OrthoDB" id="3862295at2"/>
<dbReference type="GO" id="GO:0046556">
    <property type="term" value="F:alpha-L-arabinofuranosidase activity"/>
    <property type="evidence" value="ECO:0007669"/>
    <property type="project" value="InterPro"/>
</dbReference>
<keyword evidence="6" id="KW-1185">Reference proteome</keyword>
<dbReference type="SUPFAM" id="SSF48230">
    <property type="entry name" value="Chondroitin AC/alginate lyase"/>
    <property type="match status" value="1"/>
</dbReference>
<dbReference type="Pfam" id="PF05426">
    <property type="entry name" value="Alginate_lyase"/>
    <property type="match status" value="1"/>
</dbReference>
<evidence type="ECO:0000313" key="5">
    <source>
        <dbReference type="EMBL" id="KJL48701.1"/>
    </source>
</evidence>
<evidence type="ECO:0000256" key="1">
    <source>
        <dbReference type="ARBA" id="ARBA00022729"/>
    </source>
</evidence>
<evidence type="ECO:0000259" key="3">
    <source>
        <dbReference type="Pfam" id="PF05270"/>
    </source>
</evidence>
<dbReference type="STRING" id="273678.RS84_00868"/>
<evidence type="ECO:0000313" key="6">
    <source>
        <dbReference type="Proteomes" id="UP000033900"/>
    </source>
</evidence>
<dbReference type="EMBL" id="JYJB01000006">
    <property type="protein sequence ID" value="KJL48701.1"/>
    <property type="molecule type" value="Genomic_DNA"/>
</dbReference>
<dbReference type="Gene3D" id="2.80.10.50">
    <property type="match status" value="1"/>
</dbReference>
<keyword evidence="1" id="KW-0732">Signal</keyword>
<dbReference type="Proteomes" id="UP000033900">
    <property type="component" value="Unassembled WGS sequence"/>
</dbReference>
<keyword evidence="2" id="KW-0456">Lyase</keyword>
<dbReference type="GO" id="GO:0046373">
    <property type="term" value="P:L-arabinose metabolic process"/>
    <property type="evidence" value="ECO:0007669"/>
    <property type="project" value="InterPro"/>
</dbReference>
<dbReference type="InterPro" id="IPR006311">
    <property type="entry name" value="TAT_signal"/>
</dbReference>
<feature type="domain" description="Alpha-L-arabinofuranosidase B arabinose-binding" evidence="3">
    <location>
        <begin position="444"/>
        <end position="573"/>
    </location>
</feature>
<sequence>MESESTRPVVRDEGFTRRGLLARVALSATAVALGGAALDAVNSSAAIGATGAGRPHLAYTALQPSSYAHPGLLHTASDLSDISTRVGAQAQPWYAGFERLAANGRANAGWMPRPLADVLRGGTGQNYMQMVYDVHAAYQNALRWQATGIEEHGAAAVRILNAWSSSLASIGGNADRFLAAGIYGYQFANAAELVRDRGDFQYTPFRDMLLNIFYPMNEQFLTFHNNAVITNYWANWDLCTMASVLAIGIFADRDDLVDRAVDYFHNGAGNGSLAHAVPFVYDSEGLAQWQESGRDQGHTVMGIGLMGAICEMAWNQGIDLWGADDNRFLKASEYVAKYNLGNDVPFTPYSWQSGPNTTAPHVGWQTQTVISDNSRGQLRPVWELILGHYSGRRGLSAPWTEQMVAAVRAEGGGGDYGQTSGGYDQLGFGTLTAAAASPGGRISRLQAFTHPEHYLSASGTSVALTSAPPLALSRFRVVPGRADSSGGRVSFESVDQPGSYLRHSAFRVVQQADDGTSLFAADASFVPVAGLAHSMMTSFRSHNYPDRHLRHRNYQAWVDPILTDGDRADATFRMVD</sequence>
<dbReference type="InterPro" id="IPR036195">
    <property type="entry name" value="AbfB_ABD_sf"/>
</dbReference>
<organism evidence="5 6">
    <name type="scientific">Microbacterium hydrocarbonoxydans</name>
    <dbReference type="NCBI Taxonomy" id="273678"/>
    <lineage>
        <taxon>Bacteria</taxon>
        <taxon>Bacillati</taxon>
        <taxon>Actinomycetota</taxon>
        <taxon>Actinomycetes</taxon>
        <taxon>Micrococcales</taxon>
        <taxon>Microbacteriaceae</taxon>
        <taxon>Microbacterium</taxon>
    </lineage>
</organism>
<gene>
    <name evidence="5" type="ORF">RS84_00868</name>
</gene>
<feature type="domain" description="Alginate lyase" evidence="4">
    <location>
        <begin position="128"/>
        <end position="340"/>
    </location>
</feature>
<dbReference type="GO" id="GO:0042597">
    <property type="term" value="C:periplasmic space"/>
    <property type="evidence" value="ECO:0007669"/>
    <property type="project" value="InterPro"/>
</dbReference>
<dbReference type="PROSITE" id="PS51318">
    <property type="entry name" value="TAT"/>
    <property type="match status" value="1"/>
</dbReference>
<dbReference type="InterPro" id="IPR008397">
    <property type="entry name" value="Alginate_lyase_dom"/>
</dbReference>
<comment type="caution">
    <text evidence="5">The sequence shown here is derived from an EMBL/GenBank/DDBJ whole genome shotgun (WGS) entry which is preliminary data.</text>
</comment>
<dbReference type="InterPro" id="IPR007934">
    <property type="entry name" value="AbfB_ABD"/>
</dbReference>
<dbReference type="InterPro" id="IPR008929">
    <property type="entry name" value="Chondroitin_lyas"/>
</dbReference>
<dbReference type="PATRIC" id="fig|273678.4.peg.863"/>
<proteinExistence type="predicted"/>
<protein>
    <submittedName>
        <fullName evidence="5">Alpha-L-arabinofuranosidase B (ABFB)</fullName>
    </submittedName>
</protein>
<accession>A0A0M2HPT1</accession>
<name>A0A0M2HPT1_9MICO</name>
<dbReference type="RefSeq" id="WP_160298159.1">
    <property type="nucleotide sequence ID" value="NZ_JYJB01000006.1"/>
</dbReference>
<reference evidence="5 6" key="1">
    <citation type="submission" date="2015-02" db="EMBL/GenBank/DDBJ databases">
        <title>Draft genome sequences of ten Microbacterium spp. with emphasis on heavy metal contaminated environments.</title>
        <authorList>
            <person name="Corretto E."/>
        </authorList>
    </citation>
    <scope>NUCLEOTIDE SEQUENCE [LARGE SCALE GENOMIC DNA]</scope>
    <source>
        <strain evidence="5 6">SA35</strain>
    </source>
</reference>
<dbReference type="SUPFAM" id="SSF110221">
    <property type="entry name" value="AbfB domain"/>
    <property type="match status" value="1"/>
</dbReference>
<evidence type="ECO:0000259" key="4">
    <source>
        <dbReference type="Pfam" id="PF05426"/>
    </source>
</evidence>
<dbReference type="GO" id="GO:0016829">
    <property type="term" value="F:lyase activity"/>
    <property type="evidence" value="ECO:0007669"/>
    <property type="project" value="UniProtKB-KW"/>
</dbReference>
<dbReference type="AlphaFoldDB" id="A0A0M2HPT1"/>
<dbReference type="Pfam" id="PF05270">
    <property type="entry name" value="AbfB"/>
    <property type="match status" value="1"/>
</dbReference>
<dbReference type="CDD" id="cd23399">
    <property type="entry name" value="beta-trefoil_ABD_ABFB"/>
    <property type="match status" value="1"/>
</dbReference>
<evidence type="ECO:0000256" key="2">
    <source>
        <dbReference type="ARBA" id="ARBA00023239"/>
    </source>
</evidence>